<proteinExistence type="predicted"/>
<evidence type="ECO:0000256" key="13">
    <source>
        <dbReference type="SAM" id="Coils"/>
    </source>
</evidence>
<evidence type="ECO:0000259" key="17">
    <source>
        <dbReference type="PROSITE" id="PS50110"/>
    </source>
</evidence>
<evidence type="ECO:0000256" key="7">
    <source>
        <dbReference type="ARBA" id="ARBA00022840"/>
    </source>
</evidence>
<keyword evidence="6" id="KW-0418">Kinase</keyword>
<keyword evidence="14" id="KW-1133">Transmembrane helix</keyword>
<dbReference type="SUPFAM" id="SSF47384">
    <property type="entry name" value="Homodimeric domain of signal transducing histidine kinase"/>
    <property type="match status" value="1"/>
</dbReference>
<feature type="domain" description="Histidine kinase" evidence="16">
    <location>
        <begin position="401"/>
        <end position="620"/>
    </location>
</feature>
<dbReference type="Proteomes" id="UP000784286">
    <property type="component" value="Unassembled WGS sequence"/>
</dbReference>
<evidence type="ECO:0000256" key="11">
    <source>
        <dbReference type="ARBA" id="ARBA00023163"/>
    </source>
</evidence>
<dbReference type="InterPro" id="IPR036097">
    <property type="entry name" value="HisK_dim/P_sf"/>
</dbReference>
<reference evidence="18" key="1">
    <citation type="journal article" date="2021" name="PeerJ">
        <title>Extensive microbial diversity within the chicken gut microbiome revealed by metagenomics and culture.</title>
        <authorList>
            <person name="Gilroy R."/>
            <person name="Ravi A."/>
            <person name="Getino M."/>
            <person name="Pursley I."/>
            <person name="Horton D.L."/>
            <person name="Alikhan N.F."/>
            <person name="Baker D."/>
            <person name="Gharbi K."/>
            <person name="Hall N."/>
            <person name="Watson M."/>
            <person name="Adriaenssens E.M."/>
            <person name="Foster-Nyarko E."/>
            <person name="Jarju S."/>
            <person name="Secka A."/>
            <person name="Antonio M."/>
            <person name="Oren A."/>
            <person name="Chaudhuri R.R."/>
            <person name="La Ragione R."/>
            <person name="Hildebrand F."/>
            <person name="Pallen M.J."/>
        </authorList>
    </citation>
    <scope>NUCLEOTIDE SEQUENCE</scope>
    <source>
        <strain evidence="18">8470</strain>
    </source>
</reference>
<dbReference type="GO" id="GO:0003700">
    <property type="term" value="F:DNA-binding transcription factor activity"/>
    <property type="evidence" value="ECO:0007669"/>
    <property type="project" value="InterPro"/>
</dbReference>
<evidence type="ECO:0000256" key="8">
    <source>
        <dbReference type="ARBA" id="ARBA00023012"/>
    </source>
</evidence>
<evidence type="ECO:0000256" key="2">
    <source>
        <dbReference type="ARBA" id="ARBA00012438"/>
    </source>
</evidence>
<keyword evidence="5" id="KW-0547">Nucleotide-binding</keyword>
<dbReference type="InterPro" id="IPR011006">
    <property type="entry name" value="CheY-like_superfamily"/>
</dbReference>
<keyword evidence="14" id="KW-0812">Transmembrane</keyword>
<dbReference type="Gene3D" id="3.40.50.2300">
    <property type="match status" value="3"/>
</dbReference>
<dbReference type="Pfam" id="PF13407">
    <property type="entry name" value="Peripla_BP_4"/>
    <property type="match status" value="1"/>
</dbReference>
<feature type="coiled-coil region" evidence="13">
    <location>
        <begin position="360"/>
        <end position="394"/>
    </location>
</feature>
<dbReference type="CDD" id="cd00082">
    <property type="entry name" value="HisKA"/>
    <property type="match status" value="1"/>
</dbReference>
<dbReference type="PROSITE" id="PS01124">
    <property type="entry name" value="HTH_ARAC_FAMILY_2"/>
    <property type="match status" value="1"/>
</dbReference>
<comment type="catalytic activity">
    <reaction evidence="1">
        <text>ATP + protein L-histidine = ADP + protein N-phospho-L-histidine.</text>
        <dbReference type="EC" id="2.7.13.3"/>
    </reaction>
</comment>
<dbReference type="PROSITE" id="PS51257">
    <property type="entry name" value="PROKAR_LIPOPROTEIN"/>
    <property type="match status" value="1"/>
</dbReference>
<keyword evidence="9" id="KW-0805">Transcription regulation</keyword>
<protein>
    <recommendedName>
        <fullName evidence="2">histidine kinase</fullName>
        <ecNumber evidence="2">2.7.13.3</ecNumber>
    </recommendedName>
</protein>
<keyword evidence="7" id="KW-0067">ATP-binding</keyword>
<dbReference type="GO" id="GO:0043565">
    <property type="term" value="F:sequence-specific DNA binding"/>
    <property type="evidence" value="ECO:0007669"/>
    <property type="project" value="InterPro"/>
</dbReference>
<dbReference type="FunFam" id="1.10.287.130:FF:000045">
    <property type="entry name" value="Two-component system sensor histidine kinase/response regulator"/>
    <property type="match status" value="1"/>
</dbReference>
<dbReference type="Pfam" id="PF00512">
    <property type="entry name" value="HisKA"/>
    <property type="match status" value="1"/>
</dbReference>
<keyword evidence="8" id="KW-0902">Two-component regulatory system</keyword>
<feature type="domain" description="HTH araC/xylS-type" evidence="15">
    <location>
        <begin position="810"/>
        <end position="909"/>
    </location>
</feature>
<evidence type="ECO:0000256" key="1">
    <source>
        <dbReference type="ARBA" id="ARBA00000085"/>
    </source>
</evidence>
<keyword evidence="10" id="KW-0238">DNA-binding</keyword>
<dbReference type="SUPFAM" id="SSF53822">
    <property type="entry name" value="Periplasmic binding protein-like I"/>
    <property type="match status" value="1"/>
</dbReference>
<keyword evidence="11" id="KW-0804">Transcription</keyword>
<comment type="caution">
    <text evidence="18">The sequence shown here is derived from an EMBL/GenBank/DDBJ whole genome shotgun (WGS) entry which is preliminary data.</text>
</comment>
<sequence length="913" mass="103400">MKTVLAFIVSLVALAACSDEKEHLVIGVSQCSDDEWRTQMNREMLREALFYPETEVKIRSAKDNSGIQIEDIETFIKERVDALVVSPNEAETVTPVIEKAFDAGIPVILVDRKIHSGKYTAYVGADNYDIGRRAGFYIVNRLHGKGHVVEITGLRGSTSAEERHRGFMDALAESPEMEVVARADAGFFQQKAEDKFDSILARHKDIDLVFAQNDRMAIGAYQAALKCGRQKDMLFVGIDAVSGEGYGVEKVASGELDATFIYPTSGDKVMQVVMAVLEGKPYDRDTKLQTALVDKSNARVMEMQTEHIFELDKKIEYLNKKVDAYFLRYSSQRMFLYACVVILLLVGALLAFVVRAFWTKNRLNAELSCQKTKLEEQRDQLIDLSHQLEEATHAKLAFFTNVSHDFRTPLTLIADPVDQLLQSRNLNEHERSLLNIAHKNVVVLLRLINQILDFRKFENGKLKLHLSEFDICSEMKEWTEAFRTLSFRKHIRFDMSVDEAGQGYVAIADAEKLERITYNLLSNAFKFTPENGRISVRLSRFRRDEADWLRMQFSDTGIGMSAEHVQHIFERFYQIDVHHAGSGIGLALVKAFVEMHKGVIRVESGKEKGTAFIIEIPMRQAGALEEGLQRNVMLTNLKEGAVLDADLETVSQQDDKFIPEDKETVLVIDDNQDIRDYVRMLLQGKYTVIEAVNGQEGVKQAMKYVPDAIICDVMMPVMDGMECCKRLKSELQTSHIPVMMLTAYAMDEQKIKGYECGADSYLSKPFSAKLLLTRLHNLIANHKRLKSFFSDRAATVQETPLGNIDKGFVDRLYDLIEKRMSDSDLNVENIGSEIGLGRVQLYRKTKALTGYSPNELLRIVRLRKASALLASTEKTIAEIAYEVGFSSPSYFARCYKDYFGESPTDFLKRKNGK</sequence>
<accession>A0A948X5X9</accession>
<dbReference type="InterPro" id="IPR001789">
    <property type="entry name" value="Sig_transdc_resp-reg_receiver"/>
</dbReference>
<dbReference type="FunFam" id="3.40.50.2300:FF:000138">
    <property type="entry name" value="Two-component system sensor histidine kinase/response regulator"/>
    <property type="match status" value="1"/>
</dbReference>
<dbReference type="SMART" id="SM00387">
    <property type="entry name" value="HATPase_c"/>
    <property type="match status" value="1"/>
</dbReference>
<dbReference type="PANTHER" id="PTHR43547:SF2">
    <property type="entry name" value="HYBRID SIGNAL TRANSDUCTION HISTIDINE KINASE C"/>
    <property type="match status" value="1"/>
</dbReference>
<evidence type="ECO:0000256" key="12">
    <source>
        <dbReference type="PROSITE-ProRule" id="PRU00169"/>
    </source>
</evidence>
<feature type="transmembrane region" description="Helical" evidence="14">
    <location>
        <begin position="334"/>
        <end position="358"/>
    </location>
</feature>
<organism evidence="18 19">
    <name type="scientific">Candidatus Phocaeicola excrementipullorum</name>
    <dbReference type="NCBI Taxonomy" id="2838731"/>
    <lineage>
        <taxon>Bacteria</taxon>
        <taxon>Pseudomonadati</taxon>
        <taxon>Bacteroidota</taxon>
        <taxon>Bacteroidia</taxon>
        <taxon>Bacteroidales</taxon>
        <taxon>Bacteroidaceae</taxon>
        <taxon>Phocaeicola</taxon>
    </lineage>
</organism>
<evidence type="ECO:0000313" key="18">
    <source>
        <dbReference type="EMBL" id="MBU3856003.1"/>
    </source>
</evidence>
<dbReference type="PROSITE" id="PS50109">
    <property type="entry name" value="HIS_KIN"/>
    <property type="match status" value="1"/>
</dbReference>
<dbReference type="SMART" id="SM00342">
    <property type="entry name" value="HTH_ARAC"/>
    <property type="match status" value="1"/>
</dbReference>
<dbReference type="InterPro" id="IPR036890">
    <property type="entry name" value="HATPase_C_sf"/>
</dbReference>
<dbReference type="InterPro" id="IPR003661">
    <property type="entry name" value="HisK_dim/P_dom"/>
</dbReference>
<dbReference type="InterPro" id="IPR025997">
    <property type="entry name" value="SBP_2_dom"/>
</dbReference>
<dbReference type="InterPro" id="IPR018062">
    <property type="entry name" value="HTH_AraC-typ_CS"/>
</dbReference>
<evidence type="ECO:0000256" key="9">
    <source>
        <dbReference type="ARBA" id="ARBA00023015"/>
    </source>
</evidence>
<gene>
    <name evidence="18" type="ORF">H9928_05520</name>
</gene>
<dbReference type="InterPro" id="IPR009057">
    <property type="entry name" value="Homeodomain-like_sf"/>
</dbReference>
<feature type="modified residue" description="4-aspartylphosphate" evidence="12">
    <location>
        <position position="712"/>
    </location>
</feature>
<dbReference type="Gene3D" id="6.10.250.850">
    <property type="match status" value="1"/>
</dbReference>
<dbReference type="Pfam" id="PF02518">
    <property type="entry name" value="HATPase_c"/>
    <property type="match status" value="1"/>
</dbReference>
<dbReference type="InterPro" id="IPR005467">
    <property type="entry name" value="His_kinase_dom"/>
</dbReference>
<dbReference type="SMART" id="SM00388">
    <property type="entry name" value="HisKA"/>
    <property type="match status" value="1"/>
</dbReference>
<dbReference type="GO" id="GO:0000155">
    <property type="term" value="F:phosphorelay sensor kinase activity"/>
    <property type="evidence" value="ECO:0007669"/>
    <property type="project" value="InterPro"/>
</dbReference>
<dbReference type="Pfam" id="PF12833">
    <property type="entry name" value="HTH_18"/>
    <property type="match status" value="1"/>
</dbReference>
<reference evidence="18" key="2">
    <citation type="submission" date="2021-04" db="EMBL/GenBank/DDBJ databases">
        <authorList>
            <person name="Gilroy R."/>
        </authorList>
    </citation>
    <scope>NUCLEOTIDE SEQUENCE</scope>
    <source>
        <strain evidence="18">8470</strain>
    </source>
</reference>
<evidence type="ECO:0000256" key="10">
    <source>
        <dbReference type="ARBA" id="ARBA00023125"/>
    </source>
</evidence>
<evidence type="ECO:0000256" key="3">
    <source>
        <dbReference type="ARBA" id="ARBA00022553"/>
    </source>
</evidence>
<feature type="domain" description="Response regulatory" evidence="17">
    <location>
        <begin position="664"/>
        <end position="779"/>
    </location>
</feature>
<dbReference type="Gene3D" id="1.10.287.130">
    <property type="match status" value="1"/>
</dbReference>
<dbReference type="EC" id="2.7.13.3" evidence="2"/>
<dbReference type="SMART" id="SM00448">
    <property type="entry name" value="REC"/>
    <property type="match status" value="1"/>
</dbReference>
<dbReference type="SUPFAM" id="SSF46689">
    <property type="entry name" value="Homeodomain-like"/>
    <property type="match status" value="1"/>
</dbReference>
<dbReference type="GO" id="GO:0005524">
    <property type="term" value="F:ATP binding"/>
    <property type="evidence" value="ECO:0007669"/>
    <property type="project" value="UniProtKB-KW"/>
</dbReference>
<dbReference type="InterPro" id="IPR004358">
    <property type="entry name" value="Sig_transdc_His_kin-like_C"/>
</dbReference>
<dbReference type="CDD" id="cd06308">
    <property type="entry name" value="PBP1_sensor_kinase-like"/>
    <property type="match status" value="1"/>
</dbReference>
<keyword evidence="4" id="KW-0808">Transferase</keyword>
<keyword evidence="14" id="KW-0472">Membrane</keyword>
<dbReference type="PANTHER" id="PTHR43547">
    <property type="entry name" value="TWO-COMPONENT HISTIDINE KINASE"/>
    <property type="match status" value="1"/>
</dbReference>
<dbReference type="InterPro" id="IPR003594">
    <property type="entry name" value="HATPase_dom"/>
</dbReference>
<evidence type="ECO:0000256" key="14">
    <source>
        <dbReference type="SAM" id="Phobius"/>
    </source>
</evidence>
<dbReference type="PROSITE" id="PS50110">
    <property type="entry name" value="RESPONSE_REGULATORY"/>
    <property type="match status" value="1"/>
</dbReference>
<evidence type="ECO:0000313" key="19">
    <source>
        <dbReference type="Proteomes" id="UP000784286"/>
    </source>
</evidence>
<evidence type="ECO:0000259" key="16">
    <source>
        <dbReference type="PROSITE" id="PS50109"/>
    </source>
</evidence>
<dbReference type="Gene3D" id="1.10.10.60">
    <property type="entry name" value="Homeodomain-like"/>
    <property type="match status" value="1"/>
</dbReference>
<dbReference type="InterPro" id="IPR018060">
    <property type="entry name" value="HTH_AraC"/>
</dbReference>
<dbReference type="Gene3D" id="3.30.565.10">
    <property type="entry name" value="Histidine kinase-like ATPase, C-terminal domain"/>
    <property type="match status" value="1"/>
</dbReference>
<dbReference type="Pfam" id="PF00072">
    <property type="entry name" value="Response_reg"/>
    <property type="match status" value="1"/>
</dbReference>
<dbReference type="PRINTS" id="PR00344">
    <property type="entry name" value="BCTRLSENSOR"/>
</dbReference>
<keyword evidence="13" id="KW-0175">Coiled coil</keyword>
<dbReference type="EMBL" id="JAHLFJ010000050">
    <property type="protein sequence ID" value="MBU3856003.1"/>
    <property type="molecule type" value="Genomic_DNA"/>
</dbReference>
<dbReference type="FunFam" id="3.30.565.10:FF:000037">
    <property type="entry name" value="Hybrid sensor histidine kinase/response regulator"/>
    <property type="match status" value="1"/>
</dbReference>
<keyword evidence="3 12" id="KW-0597">Phosphoprotein</keyword>
<dbReference type="PROSITE" id="PS00041">
    <property type="entry name" value="HTH_ARAC_FAMILY_1"/>
    <property type="match status" value="1"/>
</dbReference>
<evidence type="ECO:0000259" key="15">
    <source>
        <dbReference type="PROSITE" id="PS01124"/>
    </source>
</evidence>
<dbReference type="SUPFAM" id="SSF52172">
    <property type="entry name" value="CheY-like"/>
    <property type="match status" value="1"/>
</dbReference>
<name>A0A948X5X9_9BACT</name>
<evidence type="ECO:0000256" key="5">
    <source>
        <dbReference type="ARBA" id="ARBA00022741"/>
    </source>
</evidence>
<dbReference type="SUPFAM" id="SSF55874">
    <property type="entry name" value="ATPase domain of HSP90 chaperone/DNA topoisomerase II/histidine kinase"/>
    <property type="match status" value="1"/>
</dbReference>
<evidence type="ECO:0000256" key="4">
    <source>
        <dbReference type="ARBA" id="ARBA00022679"/>
    </source>
</evidence>
<dbReference type="AlphaFoldDB" id="A0A948X5X9"/>
<evidence type="ECO:0000256" key="6">
    <source>
        <dbReference type="ARBA" id="ARBA00022777"/>
    </source>
</evidence>
<dbReference type="InterPro" id="IPR028082">
    <property type="entry name" value="Peripla_BP_I"/>
</dbReference>